<evidence type="ECO:0000313" key="2">
    <source>
        <dbReference type="Proteomes" id="UP000827872"/>
    </source>
</evidence>
<gene>
    <name evidence="1" type="ORF">K3G42_010146</name>
</gene>
<accession>A0ACB8EPV0</accession>
<proteinExistence type="predicted"/>
<dbReference type="EMBL" id="CM037620">
    <property type="protein sequence ID" value="KAH7994568.1"/>
    <property type="molecule type" value="Genomic_DNA"/>
</dbReference>
<comment type="caution">
    <text evidence="1">The sequence shown here is derived from an EMBL/GenBank/DDBJ whole genome shotgun (WGS) entry which is preliminary data.</text>
</comment>
<reference evidence="1" key="1">
    <citation type="submission" date="2021-08" db="EMBL/GenBank/DDBJ databases">
        <title>The first chromosome-level gecko genome reveals the dynamic sex chromosomes of Neotropical dwarf geckos (Sphaerodactylidae: Sphaerodactylus).</title>
        <authorList>
            <person name="Pinto B.J."/>
            <person name="Keating S.E."/>
            <person name="Gamble T."/>
        </authorList>
    </citation>
    <scope>NUCLEOTIDE SEQUENCE</scope>
    <source>
        <strain evidence="1">TG3544</strain>
    </source>
</reference>
<name>A0ACB8EPV0_9SAUR</name>
<sequence length="210" mass="23807">MVQASRLEDLRLKLENGGFTNVSFMVVNHKGKPSQQKYSLLREKVSEDIPVYQQNKGQPDVWTILNGDKDDFLIYDRCGRLVYHLGLPYTYLTFPYVEDAIRATYCESRCGNCSYMTPEIEEICSNLTKAAEVPAAEAPPPPEYHRHHHRQGGVLSENQNQHGTGHAHRHRFRQEHLQQHRVNTGQTGSWERAVAALQQAAEAGPQDAGL</sequence>
<keyword evidence="2" id="KW-1185">Reference proteome</keyword>
<protein>
    <submittedName>
        <fullName evidence="1">Uncharacterized protein</fullName>
    </submittedName>
</protein>
<organism evidence="1 2">
    <name type="scientific">Sphaerodactylus townsendi</name>
    <dbReference type="NCBI Taxonomy" id="933632"/>
    <lineage>
        <taxon>Eukaryota</taxon>
        <taxon>Metazoa</taxon>
        <taxon>Chordata</taxon>
        <taxon>Craniata</taxon>
        <taxon>Vertebrata</taxon>
        <taxon>Euteleostomi</taxon>
        <taxon>Lepidosauria</taxon>
        <taxon>Squamata</taxon>
        <taxon>Bifurcata</taxon>
        <taxon>Gekkota</taxon>
        <taxon>Sphaerodactylidae</taxon>
        <taxon>Sphaerodactylus</taxon>
    </lineage>
</organism>
<dbReference type="Proteomes" id="UP000827872">
    <property type="component" value="Linkage Group LG07"/>
</dbReference>
<evidence type="ECO:0000313" key="1">
    <source>
        <dbReference type="EMBL" id="KAH7994568.1"/>
    </source>
</evidence>